<comment type="caution">
    <text evidence="2">The sequence shown here is derived from an EMBL/GenBank/DDBJ whole genome shotgun (WGS) entry which is preliminary data.</text>
</comment>
<evidence type="ECO:0000313" key="3">
    <source>
        <dbReference type="Proteomes" id="UP000552757"/>
    </source>
</evidence>
<dbReference type="EMBL" id="JACIEB010000006">
    <property type="protein sequence ID" value="MBB3983013.1"/>
    <property type="molecule type" value="Genomic_DNA"/>
</dbReference>
<name>A0A7W6GQ15_9SPHN</name>
<keyword evidence="1" id="KW-0472">Membrane</keyword>
<keyword evidence="1" id="KW-0812">Transmembrane</keyword>
<organism evidence="2 3">
    <name type="scientific">Sphingobium fontiphilum</name>
    <dbReference type="NCBI Taxonomy" id="944425"/>
    <lineage>
        <taxon>Bacteria</taxon>
        <taxon>Pseudomonadati</taxon>
        <taxon>Pseudomonadota</taxon>
        <taxon>Alphaproteobacteria</taxon>
        <taxon>Sphingomonadales</taxon>
        <taxon>Sphingomonadaceae</taxon>
        <taxon>Sphingobium</taxon>
    </lineage>
</organism>
<dbReference type="RefSeq" id="WP_246344650.1">
    <property type="nucleotide sequence ID" value="NZ_JACIEB010000006.1"/>
</dbReference>
<accession>A0A7W6GQ15</accession>
<evidence type="ECO:0000256" key="1">
    <source>
        <dbReference type="SAM" id="Phobius"/>
    </source>
</evidence>
<evidence type="ECO:0000313" key="2">
    <source>
        <dbReference type="EMBL" id="MBB3983013.1"/>
    </source>
</evidence>
<gene>
    <name evidence="2" type="ORF">GGR44_002693</name>
</gene>
<feature type="transmembrane region" description="Helical" evidence="1">
    <location>
        <begin position="6"/>
        <end position="24"/>
    </location>
</feature>
<dbReference type="Proteomes" id="UP000552757">
    <property type="component" value="Unassembled WGS sequence"/>
</dbReference>
<dbReference type="AlphaFoldDB" id="A0A7W6GQ15"/>
<sequence length="93" mass="9890">MKGLPLLLLALYLLAMMGAGWRLFTMPWSRGVKLAAAAALVCPAPLLLILPGIMQRGEGFADILVTLGATLLACGALCFGSGMGLAWYRARRR</sequence>
<keyword evidence="1" id="KW-1133">Transmembrane helix</keyword>
<feature type="transmembrane region" description="Helical" evidence="1">
    <location>
        <begin position="31"/>
        <end position="51"/>
    </location>
</feature>
<reference evidence="2 3" key="1">
    <citation type="submission" date="2020-08" db="EMBL/GenBank/DDBJ databases">
        <title>Genomic Encyclopedia of Type Strains, Phase IV (KMG-IV): sequencing the most valuable type-strain genomes for metagenomic binning, comparative biology and taxonomic classification.</title>
        <authorList>
            <person name="Goeker M."/>
        </authorList>
    </citation>
    <scope>NUCLEOTIDE SEQUENCE [LARGE SCALE GENOMIC DNA]</scope>
    <source>
        <strain evidence="2 3">DSM 29348</strain>
    </source>
</reference>
<proteinExistence type="predicted"/>
<keyword evidence="3" id="KW-1185">Reference proteome</keyword>
<feature type="transmembrane region" description="Helical" evidence="1">
    <location>
        <begin position="63"/>
        <end position="88"/>
    </location>
</feature>
<protein>
    <submittedName>
        <fullName evidence="2">Uncharacterized protein</fullName>
    </submittedName>
</protein>